<evidence type="ECO:0000313" key="6">
    <source>
        <dbReference type="EMBL" id="NBG94389.1"/>
    </source>
</evidence>
<dbReference type="Pfam" id="PF05118">
    <property type="entry name" value="Asp_Arg_Hydrox"/>
    <property type="match status" value="1"/>
</dbReference>
<sequence>MIAEVLAPKFLALYAFLASAAFVHFRGKVRHKFTRQLTDHSTLMAPINVFMYAFSSVPNEPYLDTKHFPELKVIRDNWETIRDEALALDSGGSIKAAEGYNDLGFNSFYRRGWKRFYLRWYSDDFHPSAKEKCPKTVELLKQLPTIHAAMFTMLPPGGRLVAHRDPYAGSLRYHLGLVTPNSDECRIYVDDQPYSWRDGEDVVFDETYIHWATNESDQDRIIFFADVERPMNNRFARAVNRFFRKYLVSAAKTSNEEGEKIGVLNKAFAYVYQVRLLGKRLKAYNRKLYYAQKYVLIALILVAVIWWV</sequence>
<evidence type="ECO:0000256" key="4">
    <source>
        <dbReference type="SAM" id="Phobius"/>
    </source>
</evidence>
<dbReference type="OrthoDB" id="21665at2"/>
<dbReference type="SUPFAM" id="SSF51197">
    <property type="entry name" value="Clavaminate synthase-like"/>
    <property type="match status" value="1"/>
</dbReference>
<dbReference type="PANTHER" id="PTHR46332">
    <property type="entry name" value="ASPARTATE BETA-HYDROXYLASE DOMAIN-CONTAINING PROTEIN 2"/>
    <property type="match status" value="1"/>
</dbReference>
<name>A0A845Q7P1_9HYPH</name>
<comment type="similarity">
    <text evidence="1">Belongs to the aspartyl/asparaginyl beta-hydroxylase family.</text>
</comment>
<dbReference type="Gene3D" id="2.60.120.330">
    <property type="entry name" value="B-lactam Antibiotic, Isopenicillin N Synthase, Chain"/>
    <property type="match status" value="1"/>
</dbReference>
<keyword evidence="4" id="KW-0812">Transmembrane</keyword>
<keyword evidence="3" id="KW-0560">Oxidoreductase</keyword>
<feature type="domain" description="Aspartyl/asparaginy/proline hydroxylase" evidence="5">
    <location>
        <begin position="76"/>
        <end position="230"/>
    </location>
</feature>
<comment type="caution">
    <text evidence="6">The sequence shown here is derived from an EMBL/GenBank/DDBJ whole genome shotgun (WGS) entry which is preliminary data.</text>
</comment>
<keyword evidence="4" id="KW-1133">Transmembrane helix</keyword>
<dbReference type="InterPro" id="IPR007803">
    <property type="entry name" value="Asp/Arg/Pro-Hydrxlase"/>
</dbReference>
<evidence type="ECO:0000259" key="5">
    <source>
        <dbReference type="Pfam" id="PF05118"/>
    </source>
</evidence>
<feature type="transmembrane region" description="Helical" evidence="4">
    <location>
        <begin position="6"/>
        <end position="25"/>
    </location>
</feature>
<dbReference type="RefSeq" id="WP_160586776.1">
    <property type="nucleotide sequence ID" value="NZ_BMHN01000001.1"/>
</dbReference>
<evidence type="ECO:0000256" key="2">
    <source>
        <dbReference type="ARBA" id="ARBA00022964"/>
    </source>
</evidence>
<evidence type="ECO:0000256" key="3">
    <source>
        <dbReference type="ARBA" id="ARBA00023002"/>
    </source>
</evidence>
<keyword evidence="2" id="KW-0223">Dioxygenase</keyword>
<gene>
    <name evidence="6" type="ORF">GTQ45_01425</name>
</gene>
<proteinExistence type="inferred from homology"/>
<reference evidence="6 7" key="1">
    <citation type="journal article" date="2016" name="Int. J. Syst. Evol. Microbiol.">
        <title>Pyruvatibacter mobilis gen. nov., sp. nov., a marine bacterium from the culture broth of Picochlorum sp. 122.</title>
        <authorList>
            <person name="Wang G."/>
            <person name="Tang M."/>
            <person name="Wu H."/>
            <person name="Dai S."/>
            <person name="Li T."/>
            <person name="Chen C."/>
            <person name="He H."/>
            <person name="Fan J."/>
            <person name="Xiang W."/>
            <person name="Li X."/>
        </authorList>
    </citation>
    <scope>NUCLEOTIDE SEQUENCE [LARGE SCALE GENOMIC DNA]</scope>
    <source>
        <strain evidence="6 7">GYP-11</strain>
    </source>
</reference>
<dbReference type="InterPro" id="IPR051821">
    <property type="entry name" value="Asp/Asn_beta-hydroxylase"/>
</dbReference>
<evidence type="ECO:0000313" key="7">
    <source>
        <dbReference type="Proteomes" id="UP000470384"/>
    </source>
</evidence>
<dbReference type="PANTHER" id="PTHR46332:SF5">
    <property type="entry name" value="ASPARTATE BETA-HYDROXYLASE DOMAIN CONTAINING 2"/>
    <property type="match status" value="1"/>
</dbReference>
<protein>
    <submittedName>
        <fullName evidence="6">Lipid A hydroxylase LpxO</fullName>
    </submittedName>
</protein>
<keyword evidence="4" id="KW-0472">Membrane</keyword>
<feature type="transmembrane region" description="Helical" evidence="4">
    <location>
        <begin position="288"/>
        <end position="307"/>
    </location>
</feature>
<organism evidence="6 7">
    <name type="scientific">Pyruvatibacter mobilis</name>
    <dbReference type="NCBI Taxonomy" id="1712261"/>
    <lineage>
        <taxon>Bacteria</taxon>
        <taxon>Pseudomonadati</taxon>
        <taxon>Pseudomonadota</taxon>
        <taxon>Alphaproteobacteria</taxon>
        <taxon>Hyphomicrobiales</taxon>
        <taxon>Parvibaculaceae</taxon>
        <taxon>Pyruvatibacter</taxon>
    </lineage>
</organism>
<dbReference type="AlphaFoldDB" id="A0A845Q7P1"/>
<dbReference type="GO" id="GO:0051213">
    <property type="term" value="F:dioxygenase activity"/>
    <property type="evidence" value="ECO:0007669"/>
    <property type="project" value="UniProtKB-KW"/>
</dbReference>
<dbReference type="GeneID" id="300656446"/>
<dbReference type="InterPro" id="IPR027443">
    <property type="entry name" value="IPNS-like_sf"/>
</dbReference>
<keyword evidence="7" id="KW-1185">Reference proteome</keyword>
<accession>A0A845Q7P1</accession>
<dbReference type="EMBL" id="WXYQ01000001">
    <property type="protein sequence ID" value="NBG94389.1"/>
    <property type="molecule type" value="Genomic_DNA"/>
</dbReference>
<dbReference type="Proteomes" id="UP000470384">
    <property type="component" value="Unassembled WGS sequence"/>
</dbReference>
<evidence type="ECO:0000256" key="1">
    <source>
        <dbReference type="ARBA" id="ARBA00007730"/>
    </source>
</evidence>